<evidence type="ECO:0000256" key="6">
    <source>
        <dbReference type="RuleBase" id="RU003811"/>
    </source>
</evidence>
<keyword evidence="2 6" id="KW-0436">Ligase</keyword>
<dbReference type="PANTHER" id="PTHR23090">
    <property type="entry name" value="NH 3 /GLUTAMINE-DEPENDENT NAD + SYNTHETASE"/>
    <property type="match status" value="1"/>
</dbReference>
<dbReference type="GO" id="GO:0005524">
    <property type="term" value="F:ATP binding"/>
    <property type="evidence" value="ECO:0007669"/>
    <property type="project" value="UniProtKB-KW"/>
</dbReference>
<evidence type="ECO:0000256" key="3">
    <source>
        <dbReference type="ARBA" id="ARBA00022741"/>
    </source>
</evidence>
<dbReference type="RefSeq" id="WP_245743137.1">
    <property type="nucleotide sequence ID" value="NZ_FNLL01000008.1"/>
</dbReference>
<proteinExistence type="inferred from homology"/>
<organism evidence="9 10">
    <name type="scientific">Desulfobacula phenolica</name>
    <dbReference type="NCBI Taxonomy" id="90732"/>
    <lineage>
        <taxon>Bacteria</taxon>
        <taxon>Pseudomonadati</taxon>
        <taxon>Thermodesulfobacteriota</taxon>
        <taxon>Desulfobacteria</taxon>
        <taxon>Desulfobacterales</taxon>
        <taxon>Desulfobacteraceae</taxon>
        <taxon>Desulfobacula</taxon>
    </lineage>
</organism>
<comment type="catalytic activity">
    <reaction evidence="7">
        <text>deamido-NAD(+) + NH4(+) + ATP = AMP + diphosphate + NAD(+) + H(+)</text>
        <dbReference type="Rhea" id="RHEA:21188"/>
        <dbReference type="ChEBI" id="CHEBI:15378"/>
        <dbReference type="ChEBI" id="CHEBI:28938"/>
        <dbReference type="ChEBI" id="CHEBI:30616"/>
        <dbReference type="ChEBI" id="CHEBI:33019"/>
        <dbReference type="ChEBI" id="CHEBI:57540"/>
        <dbReference type="ChEBI" id="CHEBI:58437"/>
        <dbReference type="ChEBI" id="CHEBI:456215"/>
        <dbReference type="EC" id="6.3.1.5"/>
    </reaction>
</comment>
<dbReference type="UniPathway" id="UPA00253">
    <property type="reaction ID" value="UER00333"/>
</dbReference>
<evidence type="ECO:0000256" key="2">
    <source>
        <dbReference type="ARBA" id="ARBA00022598"/>
    </source>
</evidence>
<dbReference type="Pfam" id="PF02540">
    <property type="entry name" value="NAD_synthase"/>
    <property type="match status" value="1"/>
</dbReference>
<evidence type="ECO:0000256" key="4">
    <source>
        <dbReference type="ARBA" id="ARBA00022840"/>
    </source>
</evidence>
<evidence type="ECO:0000259" key="8">
    <source>
        <dbReference type="Pfam" id="PF02540"/>
    </source>
</evidence>
<dbReference type="EC" id="6.3.1.5" evidence="7"/>
<dbReference type="Gene3D" id="3.40.50.620">
    <property type="entry name" value="HUPs"/>
    <property type="match status" value="1"/>
</dbReference>
<name>A0A1H2IG76_9BACT</name>
<keyword evidence="5 6" id="KW-0520">NAD</keyword>
<feature type="domain" description="NAD/GMP synthase" evidence="8">
    <location>
        <begin position="20"/>
        <end position="259"/>
    </location>
</feature>
<comment type="pathway">
    <text evidence="1">Cofactor biosynthesis; NAD(+) biosynthesis.</text>
</comment>
<dbReference type="AlphaFoldDB" id="A0A1H2IG76"/>
<dbReference type="GO" id="GO:0003952">
    <property type="term" value="F:NAD+ synthase (glutamine-hydrolyzing) activity"/>
    <property type="evidence" value="ECO:0007669"/>
    <property type="project" value="InterPro"/>
</dbReference>
<evidence type="ECO:0000256" key="1">
    <source>
        <dbReference type="ARBA" id="ARBA00004790"/>
    </source>
</evidence>
<evidence type="ECO:0000256" key="7">
    <source>
        <dbReference type="RuleBase" id="RU003812"/>
    </source>
</evidence>
<dbReference type="PANTHER" id="PTHR23090:SF9">
    <property type="entry name" value="GLUTAMINE-DEPENDENT NAD(+) SYNTHETASE"/>
    <property type="match status" value="1"/>
</dbReference>
<sequence>MKKDEKTGYERLVMKTQKVIDHIVQWLDNYLEKSGLTGFAIGVSGGIDSAVTSTLCAKTGKPVLAVNMPIHQAKDQVSRSENHIAWLEKKFNMVKGTDLDLTPVFEQMKQSFPHHIQDGLTMANTRSRLRMLTLYAFGSNHKMLVVGTGNKVEDFGVGFYTKYGDGGVDLSPIADLMKSEVYELGKAMGIIDDILKAPPTDGLWEDERTDESQIGATYAELEWAMQYLESPQKKALTEQQKKVVSIYQKFHAANKHKMEPIPVCLIPDEFKN</sequence>
<keyword evidence="4 6" id="KW-0067">ATP-binding</keyword>
<dbReference type="InterPro" id="IPR003694">
    <property type="entry name" value="NAD_synthase"/>
</dbReference>
<gene>
    <name evidence="9" type="ORF">SAMN04487931_108167</name>
</gene>
<dbReference type="GO" id="GO:0008795">
    <property type="term" value="F:NAD+ synthase activity"/>
    <property type="evidence" value="ECO:0007669"/>
    <property type="project" value="UniProtKB-EC"/>
</dbReference>
<dbReference type="GO" id="GO:0009435">
    <property type="term" value="P:NAD+ biosynthetic process"/>
    <property type="evidence" value="ECO:0007669"/>
    <property type="project" value="UniProtKB-UniPathway"/>
</dbReference>
<dbReference type="GO" id="GO:0004359">
    <property type="term" value="F:glutaminase activity"/>
    <property type="evidence" value="ECO:0007669"/>
    <property type="project" value="InterPro"/>
</dbReference>
<keyword evidence="3 6" id="KW-0547">Nucleotide-binding</keyword>
<comment type="similarity">
    <text evidence="6">Belongs to the NAD synthetase family.</text>
</comment>
<dbReference type="NCBIfam" id="TIGR00552">
    <property type="entry name" value="nadE"/>
    <property type="match status" value="1"/>
</dbReference>
<dbReference type="InterPro" id="IPR014729">
    <property type="entry name" value="Rossmann-like_a/b/a_fold"/>
</dbReference>
<dbReference type="EMBL" id="FNLL01000008">
    <property type="protein sequence ID" value="SDU43137.1"/>
    <property type="molecule type" value="Genomic_DNA"/>
</dbReference>
<dbReference type="SUPFAM" id="SSF52402">
    <property type="entry name" value="Adenine nucleotide alpha hydrolases-like"/>
    <property type="match status" value="1"/>
</dbReference>
<evidence type="ECO:0000256" key="5">
    <source>
        <dbReference type="ARBA" id="ARBA00023027"/>
    </source>
</evidence>
<reference evidence="10" key="1">
    <citation type="submission" date="2016-10" db="EMBL/GenBank/DDBJ databases">
        <authorList>
            <person name="Varghese N."/>
            <person name="Submissions S."/>
        </authorList>
    </citation>
    <scope>NUCLEOTIDE SEQUENCE [LARGE SCALE GENOMIC DNA]</scope>
    <source>
        <strain evidence="10">DSM 3384</strain>
    </source>
</reference>
<protein>
    <recommendedName>
        <fullName evidence="7">NH(3)-dependent NAD(+) synthetase</fullName>
        <ecNumber evidence="7">6.3.1.5</ecNumber>
    </recommendedName>
</protein>
<dbReference type="InterPro" id="IPR022310">
    <property type="entry name" value="NAD/GMP_synthase"/>
</dbReference>
<dbReference type="GO" id="GO:0005737">
    <property type="term" value="C:cytoplasm"/>
    <property type="evidence" value="ECO:0007669"/>
    <property type="project" value="InterPro"/>
</dbReference>
<evidence type="ECO:0000313" key="10">
    <source>
        <dbReference type="Proteomes" id="UP000199608"/>
    </source>
</evidence>
<keyword evidence="10" id="KW-1185">Reference proteome</keyword>
<dbReference type="Proteomes" id="UP000199608">
    <property type="component" value="Unassembled WGS sequence"/>
</dbReference>
<evidence type="ECO:0000313" key="9">
    <source>
        <dbReference type="EMBL" id="SDU43137.1"/>
    </source>
</evidence>
<accession>A0A1H2IG76</accession>
<dbReference type="CDD" id="cd00553">
    <property type="entry name" value="NAD_synthase"/>
    <property type="match status" value="1"/>
</dbReference>